<proteinExistence type="predicted"/>
<dbReference type="SUPFAM" id="SSF58104">
    <property type="entry name" value="Methyl-accepting chemotaxis protein (MCP) signaling domain"/>
    <property type="match status" value="1"/>
</dbReference>
<protein>
    <recommendedName>
        <fullName evidence="3">Putative T7SS secretion signal domain-containing protein</fullName>
    </recommendedName>
</protein>
<keyword evidence="1" id="KW-0175">Coiled coil</keyword>
<dbReference type="Pfam" id="PF21725">
    <property type="entry name" value="T7SS_signal"/>
    <property type="match status" value="1"/>
</dbReference>
<sequence length="400" mass="41990">MTAPARGGVRDFTALGFDPAPGELPAVQASAEQYRKVGTRLAAALRAIESIIDQTGVWEGEASEAFARRVGDLPEYLGKAAESMKQASTALDDWAGALGDLQQRAVELEARARQAREAAEAARANPAFDLTGQTFTDPAALEAANRALDQAARQLTAAIDQLEAVLEAARRLREQHHELAARIAELLDRAREIAPDEPGMLAKGLEALGDAVTELANDTLDLARDALRTVTDFIEDNANLIANVSDVISDLSTMIGAVGDVLNVVPVVGQVADQALNVVSGTLGAVALTGHVVAKAAGGDVPDETIALDVIGLVTTPVPGAGLGMLAGQGIGEAATGGEASTIYDNLRQYWVPRDLRQGVQGAVSPASVAFENAIRDGIEEDNAGQAERDRRRAEERVWQ</sequence>
<reference evidence="5" key="1">
    <citation type="submission" date="2016-10" db="EMBL/GenBank/DDBJ databases">
        <authorList>
            <person name="Varghese N."/>
            <person name="Submissions S."/>
        </authorList>
    </citation>
    <scope>NUCLEOTIDE SEQUENCE [LARGE SCALE GENOMIC DNA]</scope>
    <source>
        <strain evidence="5">CGMCC 4.5579</strain>
    </source>
</reference>
<dbReference type="RefSeq" id="WP_092531130.1">
    <property type="nucleotide sequence ID" value="NZ_FOWW01000005.1"/>
</dbReference>
<dbReference type="Proteomes" id="UP000198727">
    <property type="component" value="Unassembled WGS sequence"/>
</dbReference>
<feature type="region of interest" description="Disordered" evidence="2">
    <location>
        <begin position="380"/>
        <end position="400"/>
    </location>
</feature>
<gene>
    <name evidence="4" type="ORF">SAMN05421810_105285</name>
</gene>
<feature type="compositionally biased region" description="Basic and acidic residues" evidence="2">
    <location>
        <begin position="387"/>
        <end position="400"/>
    </location>
</feature>
<keyword evidence="5" id="KW-1185">Reference proteome</keyword>
<evidence type="ECO:0000313" key="5">
    <source>
        <dbReference type="Proteomes" id="UP000198727"/>
    </source>
</evidence>
<dbReference type="Gene3D" id="1.10.287.1060">
    <property type="entry name" value="ESAT-6-like"/>
    <property type="match status" value="1"/>
</dbReference>
<feature type="domain" description="Putative T7SS secretion signal" evidence="3">
    <location>
        <begin position="22"/>
        <end position="198"/>
    </location>
</feature>
<evidence type="ECO:0000313" key="4">
    <source>
        <dbReference type="EMBL" id="SFQ23399.1"/>
    </source>
</evidence>
<evidence type="ECO:0000256" key="1">
    <source>
        <dbReference type="SAM" id="Coils"/>
    </source>
</evidence>
<evidence type="ECO:0000256" key="2">
    <source>
        <dbReference type="SAM" id="MobiDB-lite"/>
    </source>
</evidence>
<dbReference type="InterPro" id="IPR049082">
    <property type="entry name" value="T7SS_signal"/>
</dbReference>
<organism evidence="4 5">
    <name type="scientific">Amycolatopsis arida</name>
    <dbReference type="NCBI Taxonomy" id="587909"/>
    <lineage>
        <taxon>Bacteria</taxon>
        <taxon>Bacillati</taxon>
        <taxon>Actinomycetota</taxon>
        <taxon>Actinomycetes</taxon>
        <taxon>Pseudonocardiales</taxon>
        <taxon>Pseudonocardiaceae</taxon>
        <taxon>Amycolatopsis</taxon>
    </lineage>
</organism>
<dbReference type="EMBL" id="FOWW01000005">
    <property type="protein sequence ID" value="SFQ23399.1"/>
    <property type="molecule type" value="Genomic_DNA"/>
</dbReference>
<dbReference type="STRING" id="587909.SAMN05421810_105285"/>
<evidence type="ECO:0000259" key="3">
    <source>
        <dbReference type="Pfam" id="PF21725"/>
    </source>
</evidence>
<name>A0A1I5WUM1_9PSEU</name>
<dbReference type="OrthoDB" id="4140785at2"/>
<feature type="coiled-coil region" evidence="1">
    <location>
        <begin position="91"/>
        <end position="189"/>
    </location>
</feature>
<accession>A0A1I5WUM1</accession>
<dbReference type="AlphaFoldDB" id="A0A1I5WUM1"/>